<reference evidence="1 2" key="1">
    <citation type="submission" date="2015-01" db="EMBL/GenBank/DDBJ databases">
        <title>Desulfovibrio sp. JC271 draft genome sequence.</title>
        <authorList>
            <person name="Shivani Y."/>
            <person name="Subhash Y."/>
            <person name="Sasikala C."/>
            <person name="Ramana C.V."/>
        </authorList>
    </citation>
    <scope>NUCLEOTIDE SEQUENCE [LARGE SCALE GENOMIC DNA]</scope>
    <source>
        <strain evidence="1 2">JC271</strain>
    </source>
</reference>
<dbReference type="GO" id="GO:0005524">
    <property type="term" value="F:ATP binding"/>
    <property type="evidence" value="ECO:0007669"/>
    <property type="project" value="TreeGrafter"/>
</dbReference>
<dbReference type="GO" id="GO:0006808">
    <property type="term" value="P:regulation of nitrogen utilization"/>
    <property type="evidence" value="ECO:0007669"/>
    <property type="project" value="InterPro"/>
</dbReference>
<comment type="caution">
    <text evidence="1">The sequence shown here is derived from an EMBL/GenBank/DDBJ whole genome shotgun (WGS) entry which is preliminary data.</text>
</comment>
<dbReference type="RefSeq" id="WP_066853123.1">
    <property type="nucleotide sequence ID" value="NZ_JXMS01000006.1"/>
</dbReference>
<dbReference type="Pfam" id="PF00543">
    <property type="entry name" value="P-II"/>
    <property type="match status" value="1"/>
</dbReference>
<dbReference type="InterPro" id="IPR015867">
    <property type="entry name" value="N-reg_PII/ATP_PRibTrfase_C"/>
</dbReference>
<dbReference type="PATRIC" id="fig|1560234.3.peg.2909"/>
<keyword evidence="2" id="KW-1185">Reference proteome</keyword>
<gene>
    <name evidence="1" type="ORF">SP90_04745</name>
</gene>
<accession>A0A1B7XH22</accession>
<dbReference type="STRING" id="1560234.SP90_04745"/>
<dbReference type="EMBL" id="JXMS01000006">
    <property type="protein sequence ID" value="OBQ54798.1"/>
    <property type="molecule type" value="Genomic_DNA"/>
</dbReference>
<protein>
    <submittedName>
        <fullName evidence="1">Nitrogen regulatory protein P-II</fullName>
    </submittedName>
</protein>
<dbReference type="InterPro" id="IPR002187">
    <property type="entry name" value="N-reg_PII"/>
</dbReference>
<dbReference type="Gene3D" id="3.30.70.120">
    <property type="match status" value="1"/>
</dbReference>
<organism evidence="1 2">
    <name type="scientific">Halodesulfovibrio spirochaetisodalis</name>
    <dbReference type="NCBI Taxonomy" id="1560234"/>
    <lineage>
        <taxon>Bacteria</taxon>
        <taxon>Pseudomonadati</taxon>
        <taxon>Thermodesulfobacteriota</taxon>
        <taxon>Desulfovibrionia</taxon>
        <taxon>Desulfovibrionales</taxon>
        <taxon>Desulfovibrionaceae</taxon>
        <taxon>Halodesulfovibrio</taxon>
    </lineage>
</organism>
<name>A0A1B7XH22_9BACT</name>
<evidence type="ECO:0000313" key="1">
    <source>
        <dbReference type="EMBL" id="OBQ54798.1"/>
    </source>
</evidence>
<evidence type="ECO:0000313" key="2">
    <source>
        <dbReference type="Proteomes" id="UP000091979"/>
    </source>
</evidence>
<dbReference type="OrthoDB" id="9802729at2"/>
<dbReference type="Proteomes" id="UP000091979">
    <property type="component" value="Unassembled WGS sequence"/>
</dbReference>
<dbReference type="PRINTS" id="PR00340">
    <property type="entry name" value="PIIGLNB"/>
</dbReference>
<dbReference type="GO" id="GO:0030234">
    <property type="term" value="F:enzyme regulator activity"/>
    <property type="evidence" value="ECO:0007669"/>
    <property type="project" value="InterPro"/>
</dbReference>
<proteinExistence type="predicted"/>
<dbReference type="InterPro" id="IPR011322">
    <property type="entry name" value="N-reg_PII-like_a/b"/>
</dbReference>
<sequence>MKNVVAFIRPERLPQVKQELFARDLFGLSVTNILGSGQQKGFTETYRGVTEEVNLLKKLRIELVVQEERLNDAISAIETGARTETEGDGIIYFQEIHNVRRIRTGEPL</sequence>
<dbReference type="PANTHER" id="PTHR30115">
    <property type="entry name" value="NITROGEN REGULATORY PROTEIN P-II"/>
    <property type="match status" value="1"/>
</dbReference>
<dbReference type="PROSITE" id="PS51343">
    <property type="entry name" value="PII_GLNB_DOM"/>
    <property type="match status" value="1"/>
</dbReference>
<dbReference type="SUPFAM" id="SSF54913">
    <property type="entry name" value="GlnB-like"/>
    <property type="match status" value="1"/>
</dbReference>
<dbReference type="SMART" id="SM00938">
    <property type="entry name" value="P-II"/>
    <property type="match status" value="1"/>
</dbReference>
<dbReference type="GO" id="GO:0005829">
    <property type="term" value="C:cytosol"/>
    <property type="evidence" value="ECO:0007669"/>
    <property type="project" value="TreeGrafter"/>
</dbReference>
<dbReference type="PANTHER" id="PTHR30115:SF18">
    <property type="entry name" value="NITROGEN REGULATORY PROTEIN P-II"/>
    <property type="match status" value="1"/>
</dbReference>
<dbReference type="AlphaFoldDB" id="A0A1B7XH22"/>